<sequence length="382" mass="43261">MASSTPLSKANTSFSLELLRKLSEDNSTANIFFSPFSISSALAMVMLGARGDTATQISECLKTQDCRDDVHSQFDKLLGELNKPGAPFALSVANRLFGDQSYQFLQEFLTQTRTNYKSELESVDFRTKYEETRNEINSWVEKQTQGKIKDIIAKGELNNMTRLVLVNAIYFKGTWDEPFLKMSTYNGQFWLNKSITKPVKMMSQDSFFPLGFIPEVSCQVLELPYKGKELSMLILLPEKIDDDTTGLEQLEKHLTYERFMEWTHPGKMHTCKVDVNLPRFRLEETYELNEVLTRMGVVDAFAASKCDFSGMSSNKELFLSKVSHKAFVEVNEEGTEAAAATGISIMLCCAGPVFRADHPFLFFIRHNPTMSVLFAGRFCSPE</sequence>
<dbReference type="InterPro" id="IPR023796">
    <property type="entry name" value="Serpin_dom"/>
</dbReference>
<dbReference type="InterPro" id="IPR000215">
    <property type="entry name" value="Serpin_fam"/>
</dbReference>
<dbReference type="InterPro" id="IPR042178">
    <property type="entry name" value="Serpin_sf_1"/>
</dbReference>
<keyword evidence="3" id="KW-0963">Cytoplasm</keyword>
<dbReference type="PANTHER" id="PTHR11461:SF204">
    <property type="entry name" value="SERPIN B6"/>
    <property type="match status" value="1"/>
</dbReference>
<dbReference type="GO" id="GO:0005615">
    <property type="term" value="C:extracellular space"/>
    <property type="evidence" value="ECO:0007669"/>
    <property type="project" value="InterPro"/>
</dbReference>
<keyword evidence="4" id="KW-0646">Protease inhibitor</keyword>
<protein>
    <recommendedName>
        <fullName evidence="9">Leukocyte elastase inhibitor</fullName>
    </recommendedName>
    <alternativeName>
        <fullName evidence="10">Serpin B1</fullName>
    </alternativeName>
    <alternativeName>
        <fullName evidence="8">Serpin B6</fullName>
    </alternativeName>
</protein>
<gene>
    <name evidence="12" type="primary">Nfu_g_1_005026</name>
</gene>
<evidence type="ECO:0000256" key="9">
    <source>
        <dbReference type="ARBA" id="ARBA00073281"/>
    </source>
</evidence>
<dbReference type="PANTHER" id="PTHR11461">
    <property type="entry name" value="SERINE PROTEASE INHIBITOR, SERPIN"/>
    <property type="match status" value="1"/>
</dbReference>
<evidence type="ECO:0000256" key="2">
    <source>
        <dbReference type="ARBA" id="ARBA00006426"/>
    </source>
</evidence>
<reference evidence="12" key="2">
    <citation type="submission" date="2016-06" db="EMBL/GenBank/DDBJ databases">
        <title>The genome of a short-lived fish provides insights into sex chromosome evolution and the genetic control of aging.</title>
        <authorList>
            <person name="Reichwald K."/>
            <person name="Felder M."/>
            <person name="Petzold A."/>
            <person name="Koch P."/>
            <person name="Groth M."/>
            <person name="Platzer M."/>
        </authorList>
    </citation>
    <scope>NUCLEOTIDE SEQUENCE</scope>
    <source>
        <tissue evidence="12">Brain</tissue>
    </source>
</reference>
<evidence type="ECO:0000256" key="3">
    <source>
        <dbReference type="ARBA" id="ARBA00022490"/>
    </source>
</evidence>
<comment type="similarity">
    <text evidence="2">Belongs to the serpin family. Ov-serpin subfamily.</text>
</comment>
<dbReference type="FunFam" id="2.30.39.10:FF:000014">
    <property type="entry name" value="Serpin family B member 9"/>
    <property type="match status" value="1"/>
</dbReference>
<evidence type="ECO:0000259" key="11">
    <source>
        <dbReference type="SMART" id="SM00093"/>
    </source>
</evidence>
<evidence type="ECO:0000256" key="10">
    <source>
        <dbReference type="ARBA" id="ARBA00079383"/>
    </source>
</evidence>
<dbReference type="CDD" id="cd19956">
    <property type="entry name" value="serpinB"/>
    <property type="match status" value="1"/>
</dbReference>
<dbReference type="AlphaFoldDB" id="A0A1A8DWH3"/>
<dbReference type="FunFam" id="3.30.497.10:FF:000001">
    <property type="entry name" value="Serine protease inhibitor"/>
    <property type="match status" value="1"/>
</dbReference>
<evidence type="ECO:0000256" key="8">
    <source>
        <dbReference type="ARBA" id="ARBA00039202"/>
    </source>
</evidence>
<dbReference type="Pfam" id="PF00079">
    <property type="entry name" value="Serpin"/>
    <property type="match status" value="1"/>
</dbReference>
<dbReference type="EMBL" id="HAEA01009111">
    <property type="protein sequence ID" value="SBQ37591.1"/>
    <property type="molecule type" value="Transcribed_RNA"/>
</dbReference>
<evidence type="ECO:0000256" key="6">
    <source>
        <dbReference type="ARBA" id="ARBA00022990"/>
    </source>
</evidence>
<dbReference type="SUPFAM" id="SSF56574">
    <property type="entry name" value="Serpins"/>
    <property type="match status" value="1"/>
</dbReference>
<dbReference type="InterPro" id="IPR036186">
    <property type="entry name" value="Serpin_sf"/>
</dbReference>
<evidence type="ECO:0000256" key="4">
    <source>
        <dbReference type="ARBA" id="ARBA00022690"/>
    </source>
</evidence>
<keyword evidence="6" id="KW-0007">Acetylation</keyword>
<evidence type="ECO:0000256" key="5">
    <source>
        <dbReference type="ARBA" id="ARBA00022900"/>
    </source>
</evidence>
<dbReference type="Gene3D" id="3.30.497.10">
    <property type="entry name" value="Antithrombin, subunit I, domain 2"/>
    <property type="match status" value="1"/>
</dbReference>
<comment type="subcellular location">
    <subcellularLocation>
        <location evidence="1">Cytoplasm</location>
    </subcellularLocation>
</comment>
<keyword evidence="5" id="KW-0722">Serine protease inhibitor</keyword>
<evidence type="ECO:0000256" key="7">
    <source>
        <dbReference type="ARBA" id="ARBA00038828"/>
    </source>
</evidence>
<dbReference type="PROSITE" id="PS00284">
    <property type="entry name" value="SERPIN"/>
    <property type="match status" value="1"/>
</dbReference>
<dbReference type="SMART" id="SM00093">
    <property type="entry name" value="SERPIN"/>
    <property type="match status" value="1"/>
</dbReference>
<comment type="subunit">
    <text evidence="7">Forms a complex with the monomeric form of beta-tryptase.</text>
</comment>
<organism evidence="12">
    <name type="scientific">Nothobranchius kadleci</name>
    <name type="common">African annual killifish</name>
    <dbReference type="NCBI Taxonomy" id="1051664"/>
    <lineage>
        <taxon>Eukaryota</taxon>
        <taxon>Metazoa</taxon>
        <taxon>Chordata</taxon>
        <taxon>Craniata</taxon>
        <taxon>Vertebrata</taxon>
        <taxon>Euteleostomi</taxon>
        <taxon>Actinopterygii</taxon>
        <taxon>Neopterygii</taxon>
        <taxon>Teleostei</taxon>
        <taxon>Neoteleostei</taxon>
        <taxon>Acanthomorphata</taxon>
        <taxon>Ovalentaria</taxon>
        <taxon>Atherinomorphae</taxon>
        <taxon>Cyprinodontiformes</taxon>
        <taxon>Nothobranchiidae</taxon>
        <taxon>Nothobranchius</taxon>
    </lineage>
</organism>
<dbReference type="InterPro" id="IPR042185">
    <property type="entry name" value="Serpin_sf_2"/>
</dbReference>
<dbReference type="GO" id="GO:0004867">
    <property type="term" value="F:serine-type endopeptidase inhibitor activity"/>
    <property type="evidence" value="ECO:0007669"/>
    <property type="project" value="UniProtKB-KW"/>
</dbReference>
<evidence type="ECO:0000256" key="1">
    <source>
        <dbReference type="ARBA" id="ARBA00004496"/>
    </source>
</evidence>
<proteinExistence type="inferred from homology"/>
<dbReference type="GO" id="GO:0005737">
    <property type="term" value="C:cytoplasm"/>
    <property type="evidence" value="ECO:0007669"/>
    <property type="project" value="UniProtKB-SubCell"/>
</dbReference>
<dbReference type="PRINTS" id="PR00676">
    <property type="entry name" value="MASPIN"/>
</dbReference>
<dbReference type="InterPro" id="IPR023795">
    <property type="entry name" value="Serpin_CS"/>
</dbReference>
<dbReference type="Gene3D" id="2.30.39.10">
    <property type="entry name" value="Alpha-1-antitrypsin, domain 1"/>
    <property type="match status" value="1"/>
</dbReference>
<feature type="domain" description="Serpin" evidence="11">
    <location>
        <begin position="16"/>
        <end position="381"/>
    </location>
</feature>
<accession>A0A1A8DWH3</accession>
<name>A0A1A8DWH3_NOTKA</name>
<dbReference type="InterPro" id="IPR000240">
    <property type="entry name" value="Serpin_B9/Maspin"/>
</dbReference>
<evidence type="ECO:0000313" key="12">
    <source>
        <dbReference type="EMBL" id="SBQ37591.1"/>
    </source>
</evidence>
<reference evidence="12" key="1">
    <citation type="submission" date="2016-05" db="EMBL/GenBank/DDBJ databases">
        <authorList>
            <person name="Lavstsen T."/>
            <person name="Jespersen J.S."/>
        </authorList>
    </citation>
    <scope>NUCLEOTIDE SEQUENCE</scope>
    <source>
        <tissue evidence="12">Brain</tissue>
    </source>
</reference>